<gene>
    <name evidence="8" type="ORF">CB5_LOCUS20891</name>
</gene>
<protein>
    <recommendedName>
        <fullName evidence="9">Armadillo repeat-containing protein 8</fullName>
    </recommendedName>
</protein>
<keyword evidence="7" id="KW-0812">Transmembrane</keyword>
<evidence type="ECO:0000256" key="7">
    <source>
        <dbReference type="SAM" id="Phobius"/>
    </source>
</evidence>
<keyword evidence="4" id="KW-0677">Repeat</keyword>
<evidence type="ECO:0000256" key="1">
    <source>
        <dbReference type="ARBA" id="ARBA00004123"/>
    </source>
</evidence>
<accession>A0A6V7Q3T7</accession>
<evidence type="ECO:0000256" key="3">
    <source>
        <dbReference type="ARBA" id="ARBA00022490"/>
    </source>
</evidence>
<evidence type="ECO:0000256" key="4">
    <source>
        <dbReference type="ARBA" id="ARBA00022737"/>
    </source>
</evidence>
<dbReference type="InterPro" id="IPR011989">
    <property type="entry name" value="ARM-like"/>
</dbReference>
<evidence type="ECO:0008006" key="9">
    <source>
        <dbReference type="Google" id="ProtNLM"/>
    </source>
</evidence>
<evidence type="ECO:0000313" key="8">
    <source>
        <dbReference type="EMBL" id="CAD1837680.1"/>
    </source>
</evidence>
<evidence type="ECO:0000256" key="5">
    <source>
        <dbReference type="ARBA" id="ARBA00023242"/>
    </source>
</evidence>
<keyword evidence="5" id="KW-0539">Nucleus</keyword>
<dbReference type="GO" id="GO:0043161">
    <property type="term" value="P:proteasome-mediated ubiquitin-dependent protein catabolic process"/>
    <property type="evidence" value="ECO:0007669"/>
    <property type="project" value="TreeGrafter"/>
</dbReference>
<feature type="compositionally biased region" description="Basic residues" evidence="6">
    <location>
        <begin position="26"/>
        <end position="37"/>
    </location>
</feature>
<dbReference type="InterPro" id="IPR038739">
    <property type="entry name" value="ARMC8/Vid28"/>
</dbReference>
<dbReference type="AlphaFoldDB" id="A0A6V7Q3T7"/>
<evidence type="ECO:0000256" key="2">
    <source>
        <dbReference type="ARBA" id="ARBA00004496"/>
    </source>
</evidence>
<organism evidence="8">
    <name type="scientific">Ananas comosus var. bracteatus</name>
    <name type="common">red pineapple</name>
    <dbReference type="NCBI Taxonomy" id="296719"/>
    <lineage>
        <taxon>Eukaryota</taxon>
        <taxon>Viridiplantae</taxon>
        <taxon>Streptophyta</taxon>
        <taxon>Embryophyta</taxon>
        <taxon>Tracheophyta</taxon>
        <taxon>Spermatophyta</taxon>
        <taxon>Magnoliopsida</taxon>
        <taxon>Liliopsida</taxon>
        <taxon>Poales</taxon>
        <taxon>Bromeliaceae</taxon>
        <taxon>Bromelioideae</taxon>
        <taxon>Ananas</taxon>
    </lineage>
</organism>
<dbReference type="PANTHER" id="PTHR15651:SF7">
    <property type="entry name" value="ARMADILLO REPEAT-CONTAINING PROTEIN 8"/>
    <property type="match status" value="1"/>
</dbReference>
<name>A0A6V7Q3T7_ANACO</name>
<sequence>MGRAVRQCYREGKEPAGGADGAAELRRRHPHGRRGRRRREEEEAALVRAIRDVKNQIIGNKTKKLLYLELGAVPKIAAALVSPAASAALLVQAAAAVGSFACGVEDGARAVVSAGVVVDAAARSLKMIFQSTVAPKYDVLQEKNMNFLLSLLNSENENVTELAATIITHSCQRNAEQMALADAGVLQRLTSLLGGFLNQRDACLQSITAIVKNNSKVASKFVIMANGKAFNSLVELMKDRNPRTRLLACVCLIAIGNSYPYFFRDIQTKTKMILILLELLEEHGRVGDEAPSVLTNLIADNEELHKQAVSNNAVEKLCNFLGKSPIEARRLEGVFLALAELCSKLENSRSLLMSLQVSHLIVDALKHDNADVRVAACTCIKNIFRSLKNLSAGNFSSDSIVVPLIQLLHDRCTSVQAPLPTLPKYIMGWVCLKALKINAKFDQFAALGAICNVSVNFTTRKSSFFQYGGVSQLIQLSKSMDSIVRLKSVSALRNLMFLLDRKDKDNILIELSVPMLMSLICDDEHLIQEQALTLVGNFVDGCGDSIKHLFAEDNEILNVISRQLCNSCAPGVCIQGMFALSNIAAVNESLKAAVMNCVIPPETDNSTPLFILKFLQNKDKSLRVASLWCILNLVYPGCESSSSRIARLKDVGIISQLNTMVNDPCLDCKLRVRMVLEKCLDIEKSQNDQ</sequence>
<feature type="transmembrane region" description="Helical" evidence="7">
    <location>
        <begin position="246"/>
        <end position="263"/>
    </location>
</feature>
<proteinExistence type="predicted"/>
<keyword evidence="7" id="KW-1133">Transmembrane helix</keyword>
<keyword evidence="3" id="KW-0963">Cytoplasm</keyword>
<reference evidence="8" key="1">
    <citation type="submission" date="2020-07" db="EMBL/GenBank/DDBJ databases">
        <authorList>
            <person name="Lin J."/>
        </authorList>
    </citation>
    <scope>NUCLEOTIDE SEQUENCE</scope>
</reference>
<evidence type="ECO:0000256" key="6">
    <source>
        <dbReference type="SAM" id="MobiDB-lite"/>
    </source>
</evidence>
<dbReference type="GO" id="GO:0005737">
    <property type="term" value="C:cytoplasm"/>
    <property type="evidence" value="ECO:0007669"/>
    <property type="project" value="UniProtKB-SubCell"/>
</dbReference>
<dbReference type="SUPFAM" id="SSF48371">
    <property type="entry name" value="ARM repeat"/>
    <property type="match status" value="1"/>
</dbReference>
<comment type="subcellular location">
    <subcellularLocation>
        <location evidence="2">Cytoplasm</location>
    </subcellularLocation>
    <subcellularLocation>
        <location evidence="1">Nucleus</location>
    </subcellularLocation>
</comment>
<dbReference type="EMBL" id="LR862132">
    <property type="protein sequence ID" value="CAD1837680.1"/>
    <property type="molecule type" value="Genomic_DNA"/>
</dbReference>
<dbReference type="GO" id="GO:0034657">
    <property type="term" value="C:GID complex"/>
    <property type="evidence" value="ECO:0007669"/>
    <property type="project" value="TreeGrafter"/>
</dbReference>
<keyword evidence="7" id="KW-0472">Membrane</keyword>
<feature type="region of interest" description="Disordered" evidence="6">
    <location>
        <begin position="1"/>
        <end position="40"/>
    </location>
</feature>
<dbReference type="PANTHER" id="PTHR15651">
    <property type="entry name" value="ARMADILLO REPEAT-CONTAINING PROTEIN 8"/>
    <property type="match status" value="1"/>
</dbReference>
<dbReference type="Gene3D" id="1.25.10.10">
    <property type="entry name" value="Leucine-rich Repeat Variant"/>
    <property type="match status" value="2"/>
</dbReference>
<dbReference type="InterPro" id="IPR016024">
    <property type="entry name" value="ARM-type_fold"/>
</dbReference>
<dbReference type="GO" id="GO:0005634">
    <property type="term" value="C:nucleus"/>
    <property type="evidence" value="ECO:0007669"/>
    <property type="project" value="UniProtKB-SubCell"/>
</dbReference>